<evidence type="ECO:0000313" key="2">
    <source>
        <dbReference type="Proteomes" id="UP000076532"/>
    </source>
</evidence>
<dbReference type="Proteomes" id="UP000076532">
    <property type="component" value="Unassembled WGS sequence"/>
</dbReference>
<evidence type="ECO:0000313" key="1">
    <source>
        <dbReference type="EMBL" id="KZP14596.1"/>
    </source>
</evidence>
<gene>
    <name evidence="1" type="ORF">FIBSPDRAFT_104309</name>
</gene>
<dbReference type="STRING" id="436010.A0A166DDK5"/>
<proteinExistence type="predicted"/>
<organism evidence="1 2">
    <name type="scientific">Athelia psychrophila</name>
    <dbReference type="NCBI Taxonomy" id="1759441"/>
    <lineage>
        <taxon>Eukaryota</taxon>
        <taxon>Fungi</taxon>
        <taxon>Dikarya</taxon>
        <taxon>Basidiomycota</taxon>
        <taxon>Agaricomycotina</taxon>
        <taxon>Agaricomycetes</taxon>
        <taxon>Agaricomycetidae</taxon>
        <taxon>Atheliales</taxon>
        <taxon>Atheliaceae</taxon>
        <taxon>Athelia</taxon>
    </lineage>
</organism>
<sequence>MITLRYFSLPPDPASWGADVRAGHAKEDAILHNPDPRRDRAQGKTGNIFTGRGISNLGFLFSLLTVCRPLANTRQGSTVLVKCQVWPENGAWLISTRLRVHISIPTYVVLSSDRKISET</sequence>
<keyword evidence="2" id="KW-1185">Reference proteome</keyword>
<accession>A0A166DDK5</accession>
<reference evidence="1 2" key="1">
    <citation type="journal article" date="2016" name="Mol. Biol. Evol.">
        <title>Comparative Genomics of Early-Diverging Mushroom-Forming Fungi Provides Insights into the Origins of Lignocellulose Decay Capabilities.</title>
        <authorList>
            <person name="Nagy L.G."/>
            <person name="Riley R."/>
            <person name="Tritt A."/>
            <person name="Adam C."/>
            <person name="Daum C."/>
            <person name="Floudas D."/>
            <person name="Sun H."/>
            <person name="Yadav J.S."/>
            <person name="Pangilinan J."/>
            <person name="Larsson K.H."/>
            <person name="Matsuura K."/>
            <person name="Barry K."/>
            <person name="Labutti K."/>
            <person name="Kuo R."/>
            <person name="Ohm R.A."/>
            <person name="Bhattacharya S.S."/>
            <person name="Shirouzu T."/>
            <person name="Yoshinaga Y."/>
            <person name="Martin F.M."/>
            <person name="Grigoriev I.V."/>
            <person name="Hibbett D.S."/>
        </authorList>
    </citation>
    <scope>NUCLEOTIDE SEQUENCE [LARGE SCALE GENOMIC DNA]</scope>
    <source>
        <strain evidence="1 2">CBS 109695</strain>
    </source>
</reference>
<dbReference type="EMBL" id="KV417615">
    <property type="protein sequence ID" value="KZP14596.1"/>
    <property type="molecule type" value="Genomic_DNA"/>
</dbReference>
<dbReference type="AlphaFoldDB" id="A0A166DDK5"/>
<name>A0A166DDK5_9AGAM</name>
<dbReference type="OrthoDB" id="2823624at2759"/>
<protein>
    <submittedName>
        <fullName evidence="1">Uncharacterized protein</fullName>
    </submittedName>
</protein>